<dbReference type="OrthoDB" id="3425454at2"/>
<feature type="transmembrane region" description="Helical" evidence="1">
    <location>
        <begin position="6"/>
        <end position="31"/>
    </location>
</feature>
<dbReference type="Proteomes" id="UP000199699">
    <property type="component" value="Unassembled WGS sequence"/>
</dbReference>
<dbReference type="AlphaFoldDB" id="A0A1C6RKN9"/>
<proteinExistence type="predicted"/>
<organism evidence="2 3">
    <name type="scientific">Micromonospora nigra</name>
    <dbReference type="NCBI Taxonomy" id="145857"/>
    <lineage>
        <taxon>Bacteria</taxon>
        <taxon>Bacillati</taxon>
        <taxon>Actinomycetota</taxon>
        <taxon>Actinomycetes</taxon>
        <taxon>Micromonosporales</taxon>
        <taxon>Micromonosporaceae</taxon>
        <taxon>Micromonospora</taxon>
    </lineage>
</organism>
<keyword evidence="3" id="KW-1185">Reference proteome</keyword>
<sequence length="172" mass="18191">MQTATASLIVAICGLVLACLSLGWQAANYVLTGGRVKVRLRVGAMNAGGMITAHPRNLNPEWLADIARQGYPQPIVAVEVANVGRLPVTVTRWKLTHARGPSFVPIGESIGKPLPCRLDVGESETWAVGLDVVANVARAAQAAFKSGGFGIVGAVELADGRERQSIEKIELR</sequence>
<evidence type="ECO:0000313" key="2">
    <source>
        <dbReference type="EMBL" id="SCL17741.1"/>
    </source>
</evidence>
<accession>A0A1C6RKN9</accession>
<evidence type="ECO:0000256" key="1">
    <source>
        <dbReference type="SAM" id="Phobius"/>
    </source>
</evidence>
<dbReference type="EMBL" id="FMHT01000003">
    <property type="protein sequence ID" value="SCL17741.1"/>
    <property type="molecule type" value="Genomic_DNA"/>
</dbReference>
<keyword evidence="1" id="KW-0472">Membrane</keyword>
<evidence type="ECO:0000313" key="3">
    <source>
        <dbReference type="Proteomes" id="UP000199699"/>
    </source>
</evidence>
<keyword evidence="1" id="KW-1133">Transmembrane helix</keyword>
<dbReference type="RefSeq" id="WP_091077905.1">
    <property type="nucleotide sequence ID" value="NZ_FMHT01000003.1"/>
</dbReference>
<keyword evidence="1" id="KW-0812">Transmembrane</keyword>
<dbReference type="STRING" id="145857.GA0070616_1348"/>
<protein>
    <submittedName>
        <fullName evidence="2">Uncharacterized protein</fullName>
    </submittedName>
</protein>
<gene>
    <name evidence="2" type="ORF">GA0070616_1348</name>
</gene>
<name>A0A1C6RKN9_9ACTN</name>
<reference evidence="2 3" key="1">
    <citation type="submission" date="2016-06" db="EMBL/GenBank/DDBJ databases">
        <authorList>
            <person name="Kjaerup R.B."/>
            <person name="Dalgaard T.S."/>
            <person name="Juul-Madsen H.R."/>
        </authorList>
    </citation>
    <scope>NUCLEOTIDE SEQUENCE [LARGE SCALE GENOMIC DNA]</scope>
    <source>
        <strain evidence="2 3">DSM 43818</strain>
    </source>
</reference>